<dbReference type="Proteomes" id="UP000824073">
    <property type="component" value="Unassembled WGS sequence"/>
</dbReference>
<evidence type="ECO:0000256" key="4">
    <source>
        <dbReference type="ARBA" id="ARBA00058938"/>
    </source>
</evidence>
<sequence>MPKTEGGVAAVDRAVDIIEYIYQQGGECTLSGIAQGLSIPKSAVHRMLQTLKNRNFIYQDEQSGRYGLGTRLFVLGRMIEEKNAFVTLVKPYADRLNAKYNECVHVTVPYNGGDELPRQLLIAKIQNPQSVLRVSPSVGALTYCHASASGKCMLAFSQPGFLDKYRGRPLIGFTENTITSWDVLDRQLEEIRRQGFATEDGETELGLSCTAAPVLNRRGELCVVISVSGPTSRIRALDQGQLVADLKQVALDMQNGIS</sequence>
<dbReference type="PANTHER" id="PTHR30136">
    <property type="entry name" value="HELIX-TURN-HELIX TRANSCRIPTIONAL REGULATOR, ICLR FAMILY"/>
    <property type="match status" value="1"/>
</dbReference>
<gene>
    <name evidence="8" type="ORF">IAB67_01325</name>
</gene>
<comment type="function">
    <text evidence="4">May be an activator protein for the gylABX operon.</text>
</comment>
<dbReference type="SUPFAM" id="SSF46785">
    <property type="entry name" value="Winged helix' DNA-binding domain"/>
    <property type="match status" value="1"/>
</dbReference>
<name>A0A9D1IS87_9CLOT</name>
<dbReference type="Pfam" id="PF01614">
    <property type="entry name" value="IclR_C"/>
    <property type="match status" value="1"/>
</dbReference>
<dbReference type="PANTHER" id="PTHR30136:SF24">
    <property type="entry name" value="HTH-TYPE TRANSCRIPTIONAL REPRESSOR ALLR"/>
    <property type="match status" value="1"/>
</dbReference>
<evidence type="ECO:0000256" key="1">
    <source>
        <dbReference type="ARBA" id="ARBA00023015"/>
    </source>
</evidence>
<dbReference type="InterPro" id="IPR036388">
    <property type="entry name" value="WH-like_DNA-bd_sf"/>
</dbReference>
<dbReference type="GO" id="GO:0003677">
    <property type="term" value="F:DNA binding"/>
    <property type="evidence" value="ECO:0007669"/>
    <property type="project" value="UniProtKB-KW"/>
</dbReference>
<organism evidence="8 9">
    <name type="scientific">Candidatus Ventrousia excrementavium</name>
    <dbReference type="NCBI Taxonomy" id="2840961"/>
    <lineage>
        <taxon>Bacteria</taxon>
        <taxon>Bacillati</taxon>
        <taxon>Bacillota</taxon>
        <taxon>Clostridia</taxon>
        <taxon>Eubacteriales</taxon>
        <taxon>Clostridiaceae</taxon>
        <taxon>Clostridiaceae incertae sedis</taxon>
        <taxon>Candidatus Ventrousia</taxon>
    </lineage>
</organism>
<evidence type="ECO:0000259" key="6">
    <source>
        <dbReference type="PROSITE" id="PS51077"/>
    </source>
</evidence>
<comment type="caution">
    <text evidence="8">The sequence shown here is derived from an EMBL/GenBank/DDBJ whole genome shotgun (WGS) entry which is preliminary data.</text>
</comment>
<protein>
    <recommendedName>
        <fullName evidence="5">Glycerol operon regulatory protein</fullName>
    </recommendedName>
</protein>
<reference evidence="8" key="1">
    <citation type="submission" date="2020-10" db="EMBL/GenBank/DDBJ databases">
        <authorList>
            <person name="Gilroy R."/>
        </authorList>
    </citation>
    <scope>NUCLEOTIDE SEQUENCE</scope>
    <source>
        <strain evidence="8">CHK191-8634</strain>
    </source>
</reference>
<dbReference type="InterPro" id="IPR014757">
    <property type="entry name" value="Tscrpt_reg_IclR_C"/>
</dbReference>
<dbReference type="InterPro" id="IPR029016">
    <property type="entry name" value="GAF-like_dom_sf"/>
</dbReference>
<accession>A0A9D1IS87</accession>
<dbReference type="PROSITE" id="PS51078">
    <property type="entry name" value="ICLR_ED"/>
    <property type="match status" value="1"/>
</dbReference>
<dbReference type="EMBL" id="DVMR01000014">
    <property type="protein sequence ID" value="HIU42920.1"/>
    <property type="molecule type" value="Genomic_DNA"/>
</dbReference>
<dbReference type="Pfam" id="PF09339">
    <property type="entry name" value="HTH_IclR"/>
    <property type="match status" value="1"/>
</dbReference>
<feature type="domain" description="IclR-ED" evidence="7">
    <location>
        <begin position="71"/>
        <end position="258"/>
    </location>
</feature>
<dbReference type="Gene3D" id="3.30.450.40">
    <property type="match status" value="1"/>
</dbReference>
<feature type="domain" description="HTH iclR-type" evidence="6">
    <location>
        <begin position="8"/>
        <end position="70"/>
    </location>
</feature>
<dbReference type="PROSITE" id="PS51077">
    <property type="entry name" value="HTH_ICLR"/>
    <property type="match status" value="1"/>
</dbReference>
<reference evidence="8" key="2">
    <citation type="journal article" date="2021" name="PeerJ">
        <title>Extensive microbial diversity within the chicken gut microbiome revealed by metagenomics and culture.</title>
        <authorList>
            <person name="Gilroy R."/>
            <person name="Ravi A."/>
            <person name="Getino M."/>
            <person name="Pursley I."/>
            <person name="Horton D.L."/>
            <person name="Alikhan N.F."/>
            <person name="Baker D."/>
            <person name="Gharbi K."/>
            <person name="Hall N."/>
            <person name="Watson M."/>
            <person name="Adriaenssens E.M."/>
            <person name="Foster-Nyarko E."/>
            <person name="Jarju S."/>
            <person name="Secka A."/>
            <person name="Antonio M."/>
            <person name="Oren A."/>
            <person name="Chaudhuri R.R."/>
            <person name="La Ragione R."/>
            <person name="Hildebrand F."/>
            <person name="Pallen M.J."/>
        </authorList>
    </citation>
    <scope>NUCLEOTIDE SEQUENCE</scope>
    <source>
        <strain evidence="8">CHK191-8634</strain>
    </source>
</reference>
<proteinExistence type="predicted"/>
<keyword evidence="3" id="KW-0804">Transcription</keyword>
<dbReference type="Gene3D" id="1.10.10.10">
    <property type="entry name" value="Winged helix-like DNA-binding domain superfamily/Winged helix DNA-binding domain"/>
    <property type="match status" value="1"/>
</dbReference>
<keyword evidence="1" id="KW-0805">Transcription regulation</keyword>
<dbReference type="FunFam" id="1.10.10.10:FF:000056">
    <property type="entry name" value="IclR family transcriptional regulator"/>
    <property type="match status" value="1"/>
</dbReference>
<dbReference type="SUPFAM" id="SSF55781">
    <property type="entry name" value="GAF domain-like"/>
    <property type="match status" value="1"/>
</dbReference>
<evidence type="ECO:0000313" key="8">
    <source>
        <dbReference type="EMBL" id="HIU42920.1"/>
    </source>
</evidence>
<evidence type="ECO:0000256" key="5">
    <source>
        <dbReference type="ARBA" id="ARBA00070406"/>
    </source>
</evidence>
<evidence type="ECO:0000259" key="7">
    <source>
        <dbReference type="PROSITE" id="PS51078"/>
    </source>
</evidence>
<evidence type="ECO:0000256" key="2">
    <source>
        <dbReference type="ARBA" id="ARBA00023125"/>
    </source>
</evidence>
<evidence type="ECO:0000256" key="3">
    <source>
        <dbReference type="ARBA" id="ARBA00023163"/>
    </source>
</evidence>
<dbReference type="InterPro" id="IPR036390">
    <property type="entry name" value="WH_DNA-bd_sf"/>
</dbReference>
<dbReference type="AlphaFoldDB" id="A0A9D1IS87"/>
<keyword evidence="2" id="KW-0238">DNA-binding</keyword>
<evidence type="ECO:0000313" key="9">
    <source>
        <dbReference type="Proteomes" id="UP000824073"/>
    </source>
</evidence>
<dbReference type="InterPro" id="IPR005471">
    <property type="entry name" value="Tscrpt_reg_IclR_N"/>
</dbReference>
<dbReference type="InterPro" id="IPR050707">
    <property type="entry name" value="HTH_MetabolicPath_Reg"/>
</dbReference>
<dbReference type="GO" id="GO:0045892">
    <property type="term" value="P:negative regulation of DNA-templated transcription"/>
    <property type="evidence" value="ECO:0007669"/>
    <property type="project" value="TreeGrafter"/>
</dbReference>
<dbReference type="GO" id="GO:0003700">
    <property type="term" value="F:DNA-binding transcription factor activity"/>
    <property type="evidence" value="ECO:0007669"/>
    <property type="project" value="TreeGrafter"/>
</dbReference>
<dbReference type="SMART" id="SM00346">
    <property type="entry name" value="HTH_ICLR"/>
    <property type="match status" value="1"/>
</dbReference>